<reference evidence="7 8" key="1">
    <citation type="submission" date="2024-03" db="EMBL/GenBank/DDBJ databases">
        <title>Human intestinal bacterial collection.</title>
        <authorList>
            <person name="Pauvert C."/>
            <person name="Hitch T.C.A."/>
            <person name="Clavel T."/>
        </authorList>
    </citation>
    <scope>NUCLEOTIDE SEQUENCE [LARGE SCALE GENOMIC DNA]</scope>
    <source>
        <strain evidence="7 8">CLA-AP-H29</strain>
    </source>
</reference>
<comment type="similarity">
    <text evidence="2">Belongs to the bacterial solute-binding protein 5 family.</text>
</comment>
<keyword evidence="8" id="KW-1185">Reference proteome</keyword>
<dbReference type="RefSeq" id="WP_349231446.1">
    <property type="nucleotide sequence ID" value="NZ_JBBMFK010000008.1"/>
</dbReference>
<dbReference type="PIRSF" id="PIRSF002741">
    <property type="entry name" value="MppA"/>
    <property type="match status" value="1"/>
</dbReference>
<dbReference type="Proteomes" id="UP001464378">
    <property type="component" value="Unassembled WGS sequence"/>
</dbReference>
<evidence type="ECO:0000256" key="1">
    <source>
        <dbReference type="ARBA" id="ARBA00004196"/>
    </source>
</evidence>
<dbReference type="PROSITE" id="PS51257">
    <property type="entry name" value="PROKAR_LIPOPROTEIN"/>
    <property type="match status" value="1"/>
</dbReference>
<evidence type="ECO:0000259" key="6">
    <source>
        <dbReference type="Pfam" id="PF00496"/>
    </source>
</evidence>
<dbReference type="Gene3D" id="3.10.105.10">
    <property type="entry name" value="Dipeptide-binding Protein, Domain 3"/>
    <property type="match status" value="1"/>
</dbReference>
<dbReference type="PANTHER" id="PTHR30290:SF10">
    <property type="entry name" value="PERIPLASMIC OLIGOPEPTIDE-BINDING PROTEIN-RELATED"/>
    <property type="match status" value="1"/>
</dbReference>
<organism evidence="7 8">
    <name type="scientific">Pseudoflavonifractor intestinihominis</name>
    <dbReference type="NCBI Taxonomy" id="3133171"/>
    <lineage>
        <taxon>Bacteria</taxon>
        <taxon>Bacillati</taxon>
        <taxon>Bacillota</taxon>
        <taxon>Clostridia</taxon>
        <taxon>Eubacteriales</taxon>
        <taxon>Oscillospiraceae</taxon>
        <taxon>Pseudoflavonifractor</taxon>
    </lineage>
</organism>
<feature type="chain" id="PRO_5046160572" evidence="5">
    <location>
        <begin position="19"/>
        <end position="546"/>
    </location>
</feature>
<protein>
    <submittedName>
        <fullName evidence="7">Peptide ABC transporter substrate-binding protein</fullName>
    </submittedName>
</protein>
<dbReference type="Gene3D" id="3.90.76.10">
    <property type="entry name" value="Dipeptide-binding Protein, Domain 1"/>
    <property type="match status" value="1"/>
</dbReference>
<dbReference type="SUPFAM" id="SSF53850">
    <property type="entry name" value="Periplasmic binding protein-like II"/>
    <property type="match status" value="1"/>
</dbReference>
<dbReference type="InterPro" id="IPR000914">
    <property type="entry name" value="SBP_5_dom"/>
</dbReference>
<feature type="signal peptide" evidence="5">
    <location>
        <begin position="1"/>
        <end position="18"/>
    </location>
</feature>
<evidence type="ECO:0000256" key="2">
    <source>
        <dbReference type="ARBA" id="ARBA00005695"/>
    </source>
</evidence>
<name>A0ABV1E750_9FIRM</name>
<evidence type="ECO:0000313" key="7">
    <source>
        <dbReference type="EMBL" id="MEQ2443133.1"/>
    </source>
</evidence>
<evidence type="ECO:0000256" key="4">
    <source>
        <dbReference type="ARBA" id="ARBA00022729"/>
    </source>
</evidence>
<comment type="caution">
    <text evidence="7">The sequence shown here is derived from an EMBL/GenBank/DDBJ whole genome shotgun (WGS) entry which is preliminary data.</text>
</comment>
<dbReference type="EMBL" id="JBBMFK010000008">
    <property type="protein sequence ID" value="MEQ2443133.1"/>
    <property type="molecule type" value="Genomic_DNA"/>
</dbReference>
<dbReference type="Gene3D" id="3.40.190.10">
    <property type="entry name" value="Periplasmic binding protein-like II"/>
    <property type="match status" value="1"/>
</dbReference>
<keyword evidence="4 5" id="KW-0732">Signal</keyword>
<feature type="domain" description="Solute-binding protein family 5" evidence="6">
    <location>
        <begin position="81"/>
        <end position="469"/>
    </location>
</feature>
<comment type="subcellular location">
    <subcellularLocation>
        <location evidence="1">Cell envelope</location>
    </subcellularLocation>
</comment>
<proteinExistence type="inferred from homology"/>
<evidence type="ECO:0000313" key="8">
    <source>
        <dbReference type="Proteomes" id="UP001464378"/>
    </source>
</evidence>
<sequence>MKKFTRLLACALSLALLAGCAPSTPSETQTGETGESTHTFTYGLSSEPDYLDPAICMNSNTSAVLAQLYFPLFRYDENGNVQNMACESYTVSDDGLTYTFKLVEGNTWSDGQPVTAADYEYGMKRSIGYGPDSTYAYLLYSTVAGGAEANANMLDVADMTDVGIHALDDTTLEITLAAPCPYFTGLLSNVVAYPLRSDFAVEHESTWANDPAVPTNGAFKLDAVRDKEEVVMTKNEYYVYADQVQTDTLIAKIITDPQAQLSAFQTGELDLALYVPVDVSVNYADDPALIHLDPVVSNTFLWVNCTGETNPALANADVRRALSMAIDREQLLTLIGSNDTKYPLYGYVPKGMADADGGDFRENADNQERYADYDLEQAKALMESAGYNENNRMPLTISYIGTSGNTDICVALQAMWKEIYVDVELSAAEQKAYAQARKAGQYEVATGSTSADYLDPYYYLERWVSYNQSYKQVNDPTYDSMIEEANAQTDPAKRMEMLHAAEKYLVEDNAYTIPLYGSGALALMNPDVSGLKHDPTNSVYFDGLTY</sequence>
<evidence type="ECO:0000256" key="3">
    <source>
        <dbReference type="ARBA" id="ARBA00022448"/>
    </source>
</evidence>
<accession>A0ABV1E750</accession>
<dbReference type="InterPro" id="IPR039424">
    <property type="entry name" value="SBP_5"/>
</dbReference>
<gene>
    <name evidence="7" type="ORF">WMO64_06590</name>
</gene>
<dbReference type="CDD" id="cd08504">
    <property type="entry name" value="PBP2_OppA"/>
    <property type="match status" value="1"/>
</dbReference>
<keyword evidence="3" id="KW-0813">Transport</keyword>
<dbReference type="InterPro" id="IPR030678">
    <property type="entry name" value="Peptide/Ni-bd"/>
</dbReference>
<dbReference type="PANTHER" id="PTHR30290">
    <property type="entry name" value="PERIPLASMIC BINDING COMPONENT OF ABC TRANSPORTER"/>
    <property type="match status" value="1"/>
</dbReference>
<dbReference type="Pfam" id="PF00496">
    <property type="entry name" value="SBP_bac_5"/>
    <property type="match status" value="1"/>
</dbReference>
<evidence type="ECO:0000256" key="5">
    <source>
        <dbReference type="SAM" id="SignalP"/>
    </source>
</evidence>